<dbReference type="EMBL" id="HACA01031446">
    <property type="protein sequence ID" value="CDW48807.1"/>
    <property type="molecule type" value="Transcribed_RNA"/>
</dbReference>
<name>A0A0K2VF53_LEPSM</name>
<accession>A0A0K2VF53</accession>
<protein>
    <submittedName>
        <fullName evidence="2">Uncharacterized protein</fullName>
    </submittedName>
</protein>
<sequence length="51" mass="5918">MRKNLKNVICPRLFQYLTKYISTQTWKPQISTSKATTTTRTSSENEPIIQA</sequence>
<reference evidence="2" key="1">
    <citation type="submission" date="2014-05" db="EMBL/GenBank/DDBJ databases">
        <authorList>
            <person name="Chronopoulou M."/>
        </authorList>
    </citation>
    <scope>NUCLEOTIDE SEQUENCE</scope>
    <source>
        <tissue evidence="2">Whole organism</tissue>
    </source>
</reference>
<feature type="compositionally biased region" description="Low complexity" evidence="1">
    <location>
        <begin position="31"/>
        <end position="42"/>
    </location>
</feature>
<evidence type="ECO:0000313" key="2">
    <source>
        <dbReference type="EMBL" id="CDW48807.1"/>
    </source>
</evidence>
<organism evidence="2">
    <name type="scientific">Lepeophtheirus salmonis</name>
    <name type="common">Salmon louse</name>
    <name type="synonym">Caligus salmonis</name>
    <dbReference type="NCBI Taxonomy" id="72036"/>
    <lineage>
        <taxon>Eukaryota</taxon>
        <taxon>Metazoa</taxon>
        <taxon>Ecdysozoa</taxon>
        <taxon>Arthropoda</taxon>
        <taxon>Crustacea</taxon>
        <taxon>Multicrustacea</taxon>
        <taxon>Hexanauplia</taxon>
        <taxon>Copepoda</taxon>
        <taxon>Siphonostomatoida</taxon>
        <taxon>Caligidae</taxon>
        <taxon>Lepeophtheirus</taxon>
    </lineage>
</organism>
<proteinExistence type="predicted"/>
<feature type="region of interest" description="Disordered" evidence="1">
    <location>
        <begin position="30"/>
        <end position="51"/>
    </location>
</feature>
<evidence type="ECO:0000256" key="1">
    <source>
        <dbReference type="SAM" id="MobiDB-lite"/>
    </source>
</evidence>
<dbReference type="AlphaFoldDB" id="A0A0K2VF53"/>